<feature type="transmembrane region" description="Helical" evidence="1">
    <location>
        <begin position="79"/>
        <end position="104"/>
    </location>
</feature>
<protein>
    <submittedName>
        <fullName evidence="2">Uncharacterized protein</fullName>
    </submittedName>
</protein>
<dbReference type="Proteomes" id="UP000507470">
    <property type="component" value="Unassembled WGS sequence"/>
</dbReference>
<feature type="transmembrane region" description="Helical" evidence="1">
    <location>
        <begin position="116"/>
        <end position="143"/>
    </location>
</feature>
<accession>A0A6J8CEL5</accession>
<feature type="transmembrane region" description="Helical" evidence="1">
    <location>
        <begin position="51"/>
        <end position="73"/>
    </location>
</feature>
<keyword evidence="1" id="KW-0472">Membrane</keyword>
<sequence length="228" mass="25319">MTANFFYWIIPFIKILRMQTIRNNEGSTDIIIQPTGNLAPQQVFHVKRFKILGGVQIGLGGILVIMSLVQLIMSLNSILIAYNIPILICSGWFVMTGCLPLNMSNNTESSLKCQKIGFMVCSVIGAAVFVPIMFSLTFIVGLFHLFDEYQNDWYILSYSIAALSVAEAIVAVISASYCCCCSPWETSSQQMAVFMSSSPAGMNFYGNEIQDTNIRPWMDTTGKYSTAF</sequence>
<proteinExistence type="predicted"/>
<evidence type="ECO:0000313" key="3">
    <source>
        <dbReference type="Proteomes" id="UP000507470"/>
    </source>
</evidence>
<gene>
    <name evidence="2" type="ORF">MCOR_29347</name>
</gene>
<name>A0A6J8CEL5_MYTCO</name>
<dbReference type="AlphaFoldDB" id="A0A6J8CEL5"/>
<evidence type="ECO:0000256" key="1">
    <source>
        <dbReference type="SAM" id="Phobius"/>
    </source>
</evidence>
<reference evidence="2 3" key="1">
    <citation type="submission" date="2020-06" db="EMBL/GenBank/DDBJ databases">
        <authorList>
            <person name="Li R."/>
            <person name="Bekaert M."/>
        </authorList>
    </citation>
    <scope>NUCLEOTIDE SEQUENCE [LARGE SCALE GENOMIC DNA]</scope>
    <source>
        <strain evidence="3">wild</strain>
    </source>
</reference>
<keyword evidence="3" id="KW-1185">Reference proteome</keyword>
<feature type="transmembrane region" description="Helical" evidence="1">
    <location>
        <begin position="155"/>
        <end position="180"/>
    </location>
</feature>
<keyword evidence="1" id="KW-0812">Transmembrane</keyword>
<organism evidence="2 3">
    <name type="scientific">Mytilus coruscus</name>
    <name type="common">Sea mussel</name>
    <dbReference type="NCBI Taxonomy" id="42192"/>
    <lineage>
        <taxon>Eukaryota</taxon>
        <taxon>Metazoa</taxon>
        <taxon>Spiralia</taxon>
        <taxon>Lophotrochozoa</taxon>
        <taxon>Mollusca</taxon>
        <taxon>Bivalvia</taxon>
        <taxon>Autobranchia</taxon>
        <taxon>Pteriomorphia</taxon>
        <taxon>Mytilida</taxon>
        <taxon>Mytiloidea</taxon>
        <taxon>Mytilidae</taxon>
        <taxon>Mytilinae</taxon>
        <taxon>Mytilus</taxon>
    </lineage>
</organism>
<evidence type="ECO:0000313" key="2">
    <source>
        <dbReference type="EMBL" id="CAC5394615.1"/>
    </source>
</evidence>
<dbReference type="OrthoDB" id="6132384at2759"/>
<keyword evidence="1" id="KW-1133">Transmembrane helix</keyword>
<dbReference type="EMBL" id="CACVKT020005328">
    <property type="protein sequence ID" value="CAC5394615.1"/>
    <property type="molecule type" value="Genomic_DNA"/>
</dbReference>